<dbReference type="InterPro" id="IPR027417">
    <property type="entry name" value="P-loop_NTPase"/>
</dbReference>
<gene>
    <name evidence="2" type="ORF">SMD11_2088</name>
</gene>
<dbReference type="Pfam" id="PF13304">
    <property type="entry name" value="AAA_21"/>
    <property type="match status" value="1"/>
</dbReference>
<evidence type="ECO:0000313" key="3">
    <source>
        <dbReference type="Proteomes" id="UP000195755"/>
    </source>
</evidence>
<dbReference type="GO" id="GO:0005524">
    <property type="term" value="F:ATP binding"/>
    <property type="evidence" value="ECO:0007669"/>
    <property type="project" value="InterPro"/>
</dbReference>
<dbReference type="AlphaFoldDB" id="A0A1Z2L0C4"/>
<evidence type="ECO:0000259" key="1">
    <source>
        <dbReference type="Pfam" id="PF13304"/>
    </source>
</evidence>
<dbReference type="PANTHER" id="PTHR40396">
    <property type="entry name" value="ATPASE-LIKE PROTEIN"/>
    <property type="match status" value="1"/>
</dbReference>
<dbReference type="RefSeq" id="WP_234365983.1">
    <property type="nucleotide sequence ID" value="NZ_CP021744.1"/>
</dbReference>
<dbReference type="Proteomes" id="UP000195755">
    <property type="component" value="Chromosome"/>
</dbReference>
<dbReference type="SUPFAM" id="SSF52540">
    <property type="entry name" value="P-loop containing nucleoside triphosphate hydrolases"/>
    <property type="match status" value="1"/>
</dbReference>
<proteinExistence type="predicted"/>
<dbReference type="GO" id="GO:0016887">
    <property type="term" value="F:ATP hydrolysis activity"/>
    <property type="evidence" value="ECO:0007669"/>
    <property type="project" value="InterPro"/>
</dbReference>
<dbReference type="PANTHER" id="PTHR40396:SF1">
    <property type="entry name" value="ATPASE AAA-TYPE CORE DOMAIN-CONTAINING PROTEIN"/>
    <property type="match status" value="1"/>
</dbReference>
<dbReference type="InterPro" id="IPR003959">
    <property type="entry name" value="ATPase_AAA_core"/>
</dbReference>
<protein>
    <submittedName>
        <fullName evidence="2">Abortive infection family protein</fullName>
    </submittedName>
</protein>
<reference evidence="2 3" key="1">
    <citation type="submission" date="2017-06" db="EMBL/GenBank/DDBJ databases">
        <title>Streptomyces albireticuli Genome sequencing and assembly.</title>
        <authorList>
            <person name="Wang Y."/>
            <person name="Du B."/>
            <person name="Ding Y."/>
            <person name="Liu H."/>
            <person name="Hou Q."/>
            <person name="Liu K."/>
            <person name="Yao L."/>
            <person name="Wang C."/>
        </authorList>
    </citation>
    <scope>NUCLEOTIDE SEQUENCE [LARGE SCALE GENOMIC DNA]</scope>
    <source>
        <strain evidence="2 3">MDJK11</strain>
    </source>
</reference>
<dbReference type="Gene3D" id="3.40.50.300">
    <property type="entry name" value="P-loop containing nucleotide triphosphate hydrolases"/>
    <property type="match status" value="1"/>
</dbReference>
<feature type="domain" description="ATPase AAA-type core" evidence="1">
    <location>
        <begin position="83"/>
        <end position="161"/>
    </location>
</feature>
<accession>A0A1Z2L0C4</accession>
<organism evidence="2 3">
    <name type="scientific">Streptomyces albireticuli</name>
    <dbReference type="NCBI Taxonomy" id="1940"/>
    <lineage>
        <taxon>Bacteria</taxon>
        <taxon>Bacillati</taxon>
        <taxon>Actinomycetota</taxon>
        <taxon>Actinomycetes</taxon>
        <taxon>Kitasatosporales</taxon>
        <taxon>Streptomycetaceae</taxon>
        <taxon>Streptomyces</taxon>
    </lineage>
</organism>
<dbReference type="KEGG" id="salj:SMD11_2088"/>
<name>A0A1Z2L0C4_9ACTN</name>
<evidence type="ECO:0000313" key="2">
    <source>
        <dbReference type="EMBL" id="ARZ67740.1"/>
    </source>
</evidence>
<sequence>MNHPQLSAVHRWFLDNLWLVTSGADVPARTEWTRDLLADPKRTDDELRERFNTLLKAADLGISEVTTDPDTGELQLLHRSPDGSERPLDFLRQESLGTHAWFAFLGPLLTALKNGGVLLADELDSSLHPLLAAEVIRLFQDRVANPKSAQLVFTTHDATLLGPSVAERPLDRDQVWLTLKNSTGETALYPLTAARKARKDDNLERRYLHGHYGGTPRLDAGDIARGIALLEEELKATA</sequence>
<dbReference type="EMBL" id="CP021744">
    <property type="protein sequence ID" value="ARZ67740.1"/>
    <property type="molecule type" value="Genomic_DNA"/>
</dbReference>